<feature type="signal peptide" evidence="2">
    <location>
        <begin position="1"/>
        <end position="28"/>
    </location>
</feature>
<keyword evidence="4" id="KW-1185">Reference proteome</keyword>
<dbReference type="AlphaFoldDB" id="A0A229NXM3"/>
<evidence type="ECO:0000256" key="1">
    <source>
        <dbReference type="SAM" id="MobiDB-lite"/>
    </source>
</evidence>
<sequence>MKRNFIASKVAVASLMFAAIASPLVANAAVDPLSSSMANVMIKDENTKANSIKDESSNTKSAVTKERNTKAKSVEIKDSSPKVKNIELKKMQPMTASSSVKATLQRDPLELAKKYAPNTVGEWKETLGDLDQLVQYDKGSAKTKVDWDAKASEASGDYKKAPGDKPALEGKTMTKRIDKADGEVQYIPATELTKGITKAEKALNAAVKAGDKVAIEDCLGNLLDAYQVALSEHETDNK</sequence>
<evidence type="ECO:0000313" key="4">
    <source>
        <dbReference type="Proteomes" id="UP000215145"/>
    </source>
</evidence>
<keyword evidence="2" id="KW-0732">Signal</keyword>
<proteinExistence type="predicted"/>
<gene>
    <name evidence="3" type="ORF">CGZ75_17385</name>
</gene>
<feature type="chain" id="PRO_5013166984" evidence="2">
    <location>
        <begin position="29"/>
        <end position="238"/>
    </location>
</feature>
<evidence type="ECO:0000256" key="2">
    <source>
        <dbReference type="SAM" id="SignalP"/>
    </source>
</evidence>
<name>A0A229NXM3_9BACL</name>
<comment type="caution">
    <text evidence="3">The sequence shown here is derived from an EMBL/GenBank/DDBJ whole genome shotgun (WGS) entry which is preliminary data.</text>
</comment>
<evidence type="ECO:0000313" key="3">
    <source>
        <dbReference type="EMBL" id="OXM14682.1"/>
    </source>
</evidence>
<protein>
    <submittedName>
        <fullName evidence="3">Uncharacterized protein</fullName>
    </submittedName>
</protein>
<dbReference type="Proteomes" id="UP000215145">
    <property type="component" value="Unassembled WGS sequence"/>
</dbReference>
<organism evidence="3 4">
    <name type="scientific">Paenibacillus herberti</name>
    <dbReference type="NCBI Taxonomy" id="1619309"/>
    <lineage>
        <taxon>Bacteria</taxon>
        <taxon>Bacillati</taxon>
        <taxon>Bacillota</taxon>
        <taxon>Bacilli</taxon>
        <taxon>Bacillales</taxon>
        <taxon>Paenibacillaceae</taxon>
        <taxon>Paenibacillus</taxon>
    </lineage>
</organism>
<feature type="region of interest" description="Disordered" evidence="1">
    <location>
        <begin position="49"/>
        <end position="76"/>
    </location>
</feature>
<reference evidence="3 4" key="1">
    <citation type="submission" date="2017-07" db="EMBL/GenBank/DDBJ databases">
        <title>Paenibacillus herberti R33 genome sequencing and assembly.</title>
        <authorList>
            <person name="Su W."/>
        </authorList>
    </citation>
    <scope>NUCLEOTIDE SEQUENCE [LARGE SCALE GENOMIC DNA]</scope>
    <source>
        <strain evidence="3 4">R33</strain>
    </source>
</reference>
<dbReference type="RefSeq" id="WP_089525498.1">
    <property type="nucleotide sequence ID" value="NZ_NMUQ01000002.1"/>
</dbReference>
<accession>A0A229NXM3</accession>
<dbReference type="EMBL" id="NMUQ01000002">
    <property type="protein sequence ID" value="OXM14682.1"/>
    <property type="molecule type" value="Genomic_DNA"/>
</dbReference>
<dbReference type="OrthoDB" id="2625511at2"/>